<dbReference type="GO" id="GO:0046872">
    <property type="term" value="F:metal ion binding"/>
    <property type="evidence" value="ECO:0007669"/>
    <property type="project" value="UniProtKB-KW"/>
</dbReference>
<sequence length="552" mass="61580">MNPNPTKQIKIVPLGGTPNVHDNMYVYESDNDIFIVDCGMGFPDEGVSGVDLTIPDITYLKDKQSKIRGFVVTHGHEDHIGGFPYIIPQLREGIPIYTSKLTAGFIKEKFREFHIDPRILNVVKDRQPISLGDFEVKMIPVTHSVPDTKHLIIKTPMGNIYHGSDFKFDWTPVGQELPDIQSMTRAGAEGVILLLSDCLRSEKEGYSLSEAIVEDSFEREFRGEANRVVVTTMSSNISRIQQALWVAKRNNRKVAFVGFSIERNVKVATELGFLSIPPRIVIDKRKIFSLPKNEQCLIIAGSQGQMGSSLERIATGDHHTVNLDPGDKVIFSADPIPGNESNVYRLIDLLSRHGINVSYSNISSDLHVSGHASAKEIMMLMAMIKPKYVMPTGGTHRHNIQFGKLAVKMGIPADHVLMPENQAIIIETGGIVHFGETIDLKNVYIESGIITEADEHIMDRKMMFQEGVVVTVLTIGKFGGKLEIDLIPKGITTQIDPNALIKIKENFAKSLGFHDMTRDRLYSKDRIAKEISRLFIEHIGKNPVVIPIIIED</sequence>
<evidence type="ECO:0000256" key="6">
    <source>
        <dbReference type="ARBA" id="ARBA00022839"/>
    </source>
</evidence>
<organism evidence="9 10">
    <name type="scientific">Candidatus Collierbacteria bacterium CG10_big_fil_rev_8_21_14_0_10_44_9</name>
    <dbReference type="NCBI Taxonomy" id="1974535"/>
    <lineage>
        <taxon>Bacteria</taxon>
        <taxon>Candidatus Collieribacteriota</taxon>
    </lineage>
</organism>
<evidence type="ECO:0000313" key="10">
    <source>
        <dbReference type="Proteomes" id="UP000230796"/>
    </source>
</evidence>
<evidence type="ECO:0000259" key="8">
    <source>
        <dbReference type="SMART" id="SM00849"/>
    </source>
</evidence>
<comment type="caution">
    <text evidence="9">The sequence shown here is derived from an EMBL/GenBank/DDBJ whole genome shotgun (WGS) entry which is preliminary data.</text>
</comment>
<dbReference type="SMART" id="SM00849">
    <property type="entry name" value="Lactamase_B"/>
    <property type="match status" value="1"/>
</dbReference>
<keyword evidence="3" id="KW-0479">Metal-binding</keyword>
<evidence type="ECO:0000256" key="1">
    <source>
        <dbReference type="ARBA" id="ARBA00022490"/>
    </source>
</evidence>
<evidence type="ECO:0000256" key="4">
    <source>
        <dbReference type="ARBA" id="ARBA00022801"/>
    </source>
</evidence>
<dbReference type="InterPro" id="IPR004613">
    <property type="entry name" value="RNase_J"/>
</dbReference>
<keyword evidence="5" id="KW-0862">Zinc</keyword>
<dbReference type="AlphaFoldDB" id="A0A2H0VJ07"/>
<dbReference type="Pfam" id="PF07521">
    <property type="entry name" value="RMMBL"/>
    <property type="match status" value="1"/>
</dbReference>
<dbReference type="Pfam" id="PF22505">
    <property type="entry name" value="RNase_J_b_CASP"/>
    <property type="match status" value="1"/>
</dbReference>
<keyword evidence="2" id="KW-0540">Nuclease</keyword>
<dbReference type="Pfam" id="PF00753">
    <property type="entry name" value="Lactamase_B"/>
    <property type="match status" value="1"/>
</dbReference>
<keyword evidence="1" id="KW-0963">Cytoplasm</keyword>
<dbReference type="GO" id="GO:0003723">
    <property type="term" value="F:RNA binding"/>
    <property type="evidence" value="ECO:0007669"/>
    <property type="project" value="UniProtKB-KW"/>
</dbReference>
<dbReference type="GO" id="GO:0004527">
    <property type="term" value="F:exonuclease activity"/>
    <property type="evidence" value="ECO:0007669"/>
    <property type="project" value="UniProtKB-KW"/>
</dbReference>
<dbReference type="CDD" id="cd07714">
    <property type="entry name" value="RNaseJ_MBL-fold"/>
    <property type="match status" value="1"/>
</dbReference>
<dbReference type="Proteomes" id="UP000230796">
    <property type="component" value="Unassembled WGS sequence"/>
</dbReference>
<keyword evidence="4" id="KW-0378">Hydrolase</keyword>
<dbReference type="Gene3D" id="3.60.15.10">
    <property type="entry name" value="Ribonuclease Z/Hydroxyacylglutathione hydrolase-like"/>
    <property type="match status" value="1"/>
</dbReference>
<reference evidence="10" key="1">
    <citation type="submission" date="2017-09" db="EMBL/GenBank/DDBJ databases">
        <title>Depth-based differentiation of microbial function through sediment-hosted aquifers and enrichment of novel symbionts in the deep terrestrial subsurface.</title>
        <authorList>
            <person name="Probst A.J."/>
            <person name="Ladd B."/>
            <person name="Jarett J.K."/>
            <person name="Geller-Mcgrath D.E."/>
            <person name="Sieber C.M.K."/>
            <person name="Emerson J.B."/>
            <person name="Anantharaman K."/>
            <person name="Thomas B.C."/>
            <person name="Malmstrom R."/>
            <person name="Stieglmeier M."/>
            <person name="Klingl A."/>
            <person name="Woyke T."/>
            <person name="Ryan C.M."/>
            <person name="Banfield J.F."/>
        </authorList>
    </citation>
    <scope>NUCLEOTIDE SEQUENCE [LARGE SCALE GENOMIC DNA]</scope>
</reference>
<proteinExistence type="predicted"/>
<dbReference type="Gene3D" id="3.10.20.580">
    <property type="match status" value="1"/>
</dbReference>
<keyword evidence="6" id="KW-0269">Exonuclease</keyword>
<dbReference type="Pfam" id="PF17770">
    <property type="entry name" value="RNase_J_C"/>
    <property type="match status" value="1"/>
</dbReference>
<feature type="domain" description="Metallo-beta-lactamase" evidence="8">
    <location>
        <begin position="21"/>
        <end position="217"/>
    </location>
</feature>
<dbReference type="InterPro" id="IPR036866">
    <property type="entry name" value="RibonucZ/Hydroxyglut_hydro"/>
</dbReference>
<accession>A0A2H0VJ07</accession>
<dbReference type="InterPro" id="IPR011108">
    <property type="entry name" value="RMMBL"/>
</dbReference>
<evidence type="ECO:0000313" key="9">
    <source>
        <dbReference type="EMBL" id="PIR99058.1"/>
    </source>
</evidence>
<dbReference type="Gene3D" id="3.40.50.10710">
    <property type="entry name" value="Metallo-hydrolase/oxidoreductase"/>
    <property type="match status" value="1"/>
</dbReference>
<evidence type="ECO:0000256" key="2">
    <source>
        <dbReference type="ARBA" id="ARBA00022722"/>
    </source>
</evidence>
<protein>
    <recommendedName>
        <fullName evidence="8">Metallo-beta-lactamase domain-containing protein</fullName>
    </recommendedName>
</protein>
<dbReference type="InterPro" id="IPR041636">
    <property type="entry name" value="RNase_J_C"/>
</dbReference>
<dbReference type="SUPFAM" id="SSF56281">
    <property type="entry name" value="Metallo-hydrolase/oxidoreductase"/>
    <property type="match status" value="1"/>
</dbReference>
<dbReference type="EMBL" id="PFAF01000029">
    <property type="protein sequence ID" value="PIR99058.1"/>
    <property type="molecule type" value="Genomic_DNA"/>
</dbReference>
<dbReference type="InterPro" id="IPR042173">
    <property type="entry name" value="RNase_J_2"/>
</dbReference>
<dbReference type="InterPro" id="IPR001279">
    <property type="entry name" value="Metallo-B-lactamas"/>
</dbReference>
<evidence type="ECO:0000256" key="5">
    <source>
        <dbReference type="ARBA" id="ARBA00022833"/>
    </source>
</evidence>
<name>A0A2H0VJ07_9BACT</name>
<dbReference type="PANTHER" id="PTHR43694">
    <property type="entry name" value="RIBONUCLEASE J"/>
    <property type="match status" value="1"/>
</dbReference>
<dbReference type="PANTHER" id="PTHR43694:SF1">
    <property type="entry name" value="RIBONUCLEASE J"/>
    <property type="match status" value="1"/>
</dbReference>
<evidence type="ECO:0000256" key="3">
    <source>
        <dbReference type="ARBA" id="ARBA00022723"/>
    </source>
</evidence>
<dbReference type="InterPro" id="IPR055132">
    <property type="entry name" value="RNase_J_b_CASP"/>
</dbReference>
<gene>
    <name evidence="9" type="ORF">COT87_01570</name>
</gene>
<keyword evidence="7" id="KW-0694">RNA-binding</keyword>
<dbReference type="NCBIfam" id="TIGR00649">
    <property type="entry name" value="MG423"/>
    <property type="match status" value="1"/>
</dbReference>
<evidence type="ECO:0000256" key="7">
    <source>
        <dbReference type="ARBA" id="ARBA00022884"/>
    </source>
</evidence>